<evidence type="ECO:0008006" key="3">
    <source>
        <dbReference type="Google" id="ProtNLM"/>
    </source>
</evidence>
<gene>
    <name evidence="1" type="ORF">SAMN05660359_01803</name>
</gene>
<dbReference type="InterPro" id="IPR021373">
    <property type="entry name" value="DUF2993"/>
</dbReference>
<proteinExistence type="predicted"/>
<protein>
    <recommendedName>
        <fullName evidence="3">DUF2993 domain-containing protein</fullName>
    </recommendedName>
</protein>
<organism evidence="1 2">
    <name type="scientific">Geodermatophilus obscurus</name>
    <dbReference type="NCBI Taxonomy" id="1861"/>
    <lineage>
        <taxon>Bacteria</taxon>
        <taxon>Bacillati</taxon>
        <taxon>Actinomycetota</taxon>
        <taxon>Actinomycetes</taxon>
        <taxon>Geodermatophilales</taxon>
        <taxon>Geodermatophilaceae</taxon>
        <taxon>Geodermatophilus</taxon>
    </lineage>
</organism>
<evidence type="ECO:0000313" key="1">
    <source>
        <dbReference type="EMBL" id="SFO17820.1"/>
    </source>
</evidence>
<sequence length="233" mass="23995">MRTLLGLLALLLVLGVVAGLVADPIAEGAAEQRVAVALRDGGGLAGTPEVDVTGWPFLTQAVSGTYDDVRISLTAEDLGRPAGTTADVVLRGVHVPLSDALSGTVREVPVDRIDGTATLSYALLSAELGADTVLQREGDGLRVTRTVELLGYTVPLTAVGRVSLDGQDVVVDVDRAEAAGVDVPGSVVDRTEGLLDLRYPVELPFGLRLTGVRPGDAGVVVTAEAADTVLRTP</sequence>
<dbReference type="RefSeq" id="WP_075013204.1">
    <property type="nucleotide sequence ID" value="NZ_FOWE01000004.1"/>
</dbReference>
<reference evidence="2" key="1">
    <citation type="submission" date="2016-10" db="EMBL/GenBank/DDBJ databases">
        <authorList>
            <person name="Varghese N."/>
            <person name="Submissions S."/>
        </authorList>
    </citation>
    <scope>NUCLEOTIDE SEQUENCE [LARGE SCALE GENOMIC DNA]</scope>
    <source>
        <strain evidence="2">DSM 43161</strain>
    </source>
</reference>
<dbReference type="AlphaFoldDB" id="A0A1I5F2E6"/>
<dbReference type="EMBL" id="FOWE01000004">
    <property type="protein sequence ID" value="SFO17820.1"/>
    <property type="molecule type" value="Genomic_DNA"/>
</dbReference>
<name>A0A1I5F2E6_9ACTN</name>
<dbReference type="Proteomes" id="UP000183642">
    <property type="component" value="Unassembled WGS sequence"/>
</dbReference>
<evidence type="ECO:0000313" key="2">
    <source>
        <dbReference type="Proteomes" id="UP000183642"/>
    </source>
</evidence>
<accession>A0A1I5F2E6</accession>
<dbReference type="Pfam" id="PF11209">
    <property type="entry name" value="LmeA"/>
    <property type="match status" value="1"/>
</dbReference>
<keyword evidence="2" id="KW-1185">Reference proteome</keyword>